<evidence type="ECO:0000313" key="1">
    <source>
        <dbReference type="EMBL" id="KFM61315.1"/>
    </source>
</evidence>
<sequence length="113" mass="12454">MKDTSPLIEYNERSFSGINLINRLLSICKDVSRPQGKFLLSQTALNCSIRTNNLFAISVLAIGGRLLIPTFITANPQELAEGLRPVATIILLNLQANKRRSIDNLNSEITSPC</sequence>
<accession>A0A087T876</accession>
<keyword evidence="2" id="KW-1185">Reference proteome</keyword>
<proteinExistence type="predicted"/>
<protein>
    <submittedName>
        <fullName evidence="1">Uncharacterized protein</fullName>
    </submittedName>
</protein>
<evidence type="ECO:0000313" key="2">
    <source>
        <dbReference type="Proteomes" id="UP000054359"/>
    </source>
</evidence>
<reference evidence="1 2" key="1">
    <citation type="submission" date="2013-11" db="EMBL/GenBank/DDBJ databases">
        <title>Genome sequencing of Stegodyphus mimosarum.</title>
        <authorList>
            <person name="Bechsgaard J."/>
        </authorList>
    </citation>
    <scope>NUCLEOTIDE SEQUENCE [LARGE SCALE GENOMIC DNA]</scope>
</reference>
<dbReference type="Proteomes" id="UP000054359">
    <property type="component" value="Unassembled WGS sequence"/>
</dbReference>
<gene>
    <name evidence="1" type="ORF">X975_17697</name>
</gene>
<dbReference type="AlphaFoldDB" id="A0A087T876"/>
<organism evidence="1 2">
    <name type="scientific">Stegodyphus mimosarum</name>
    <name type="common">African social velvet spider</name>
    <dbReference type="NCBI Taxonomy" id="407821"/>
    <lineage>
        <taxon>Eukaryota</taxon>
        <taxon>Metazoa</taxon>
        <taxon>Ecdysozoa</taxon>
        <taxon>Arthropoda</taxon>
        <taxon>Chelicerata</taxon>
        <taxon>Arachnida</taxon>
        <taxon>Araneae</taxon>
        <taxon>Araneomorphae</taxon>
        <taxon>Entelegynae</taxon>
        <taxon>Eresoidea</taxon>
        <taxon>Eresidae</taxon>
        <taxon>Stegodyphus</taxon>
    </lineage>
</organism>
<dbReference type="EMBL" id="KK113905">
    <property type="protein sequence ID" value="KFM61315.1"/>
    <property type="molecule type" value="Genomic_DNA"/>
</dbReference>
<feature type="non-terminal residue" evidence="1">
    <location>
        <position position="113"/>
    </location>
</feature>
<name>A0A087T876_STEMI</name>